<comment type="caution">
    <text evidence="2">The sequence shown here is derived from an EMBL/GenBank/DDBJ whole genome shotgun (WGS) entry which is preliminary data.</text>
</comment>
<dbReference type="OrthoDB" id="1937804at2759"/>
<dbReference type="Proteomes" id="UP000828251">
    <property type="component" value="Unassembled WGS sequence"/>
</dbReference>
<dbReference type="InterPro" id="IPR019557">
    <property type="entry name" value="AminoTfrase-like_pln_mobile"/>
</dbReference>
<feature type="domain" description="Aminotransferase-like plant mobile" evidence="1">
    <location>
        <begin position="92"/>
        <end position="169"/>
    </location>
</feature>
<dbReference type="AlphaFoldDB" id="A0A9D3W7S9"/>
<organism evidence="2 3">
    <name type="scientific">Gossypium stocksii</name>
    <dbReference type="NCBI Taxonomy" id="47602"/>
    <lineage>
        <taxon>Eukaryota</taxon>
        <taxon>Viridiplantae</taxon>
        <taxon>Streptophyta</taxon>
        <taxon>Embryophyta</taxon>
        <taxon>Tracheophyta</taxon>
        <taxon>Spermatophyta</taxon>
        <taxon>Magnoliopsida</taxon>
        <taxon>eudicotyledons</taxon>
        <taxon>Gunneridae</taxon>
        <taxon>Pentapetalae</taxon>
        <taxon>rosids</taxon>
        <taxon>malvids</taxon>
        <taxon>Malvales</taxon>
        <taxon>Malvaceae</taxon>
        <taxon>Malvoideae</taxon>
        <taxon>Gossypium</taxon>
    </lineage>
</organism>
<evidence type="ECO:0000259" key="1">
    <source>
        <dbReference type="Pfam" id="PF10536"/>
    </source>
</evidence>
<dbReference type="GO" id="GO:0010073">
    <property type="term" value="P:meristem maintenance"/>
    <property type="evidence" value="ECO:0007669"/>
    <property type="project" value="InterPro"/>
</dbReference>
<dbReference type="InterPro" id="IPR044824">
    <property type="entry name" value="MAIN-like"/>
</dbReference>
<dbReference type="Pfam" id="PF10536">
    <property type="entry name" value="PMD"/>
    <property type="match status" value="1"/>
</dbReference>
<dbReference type="PANTHER" id="PTHR46033:SF8">
    <property type="entry name" value="PROTEIN MAINTENANCE OF MERISTEMS-LIKE"/>
    <property type="match status" value="1"/>
</dbReference>
<protein>
    <recommendedName>
        <fullName evidence="1">Aminotransferase-like plant mobile domain-containing protein</fullName>
    </recommendedName>
</protein>
<name>A0A9D3W7S9_9ROSI</name>
<gene>
    <name evidence="2" type="ORF">J1N35_007719</name>
</gene>
<evidence type="ECO:0000313" key="2">
    <source>
        <dbReference type="EMBL" id="KAH1114341.1"/>
    </source>
</evidence>
<sequence>MGVEFWLCEKIWDTDIFIYNKDMNVVCLKETNQVNYGKLLDIYHLQQMGSLINNNNHISSPYRVLRGRINSVGFLPDERLIPYLELAGVGSTALIWTFDLRYDLISTLVERWRPETHTFHLPCEECTITLEDFTLQLGLPINWNVVTGISLISRSATLCYKLLGRSPSEGEFTS</sequence>
<accession>A0A9D3W7S9</accession>
<dbReference type="PANTHER" id="PTHR46033">
    <property type="entry name" value="PROTEIN MAIN-LIKE 2"/>
    <property type="match status" value="1"/>
</dbReference>
<reference evidence="2 3" key="1">
    <citation type="journal article" date="2021" name="Plant Biotechnol. J.">
        <title>Multi-omics assisted identification of the key and species-specific regulatory components of drought-tolerant mechanisms in Gossypium stocksii.</title>
        <authorList>
            <person name="Yu D."/>
            <person name="Ke L."/>
            <person name="Zhang D."/>
            <person name="Wu Y."/>
            <person name="Sun Y."/>
            <person name="Mei J."/>
            <person name="Sun J."/>
            <person name="Sun Y."/>
        </authorList>
    </citation>
    <scope>NUCLEOTIDE SEQUENCE [LARGE SCALE GENOMIC DNA]</scope>
    <source>
        <strain evidence="3">cv. E1</strain>
        <tissue evidence="2">Leaf</tissue>
    </source>
</reference>
<evidence type="ECO:0000313" key="3">
    <source>
        <dbReference type="Proteomes" id="UP000828251"/>
    </source>
</evidence>
<keyword evidence="3" id="KW-1185">Reference proteome</keyword>
<dbReference type="EMBL" id="JAIQCV010000003">
    <property type="protein sequence ID" value="KAH1114341.1"/>
    <property type="molecule type" value="Genomic_DNA"/>
</dbReference>
<proteinExistence type="predicted"/>